<dbReference type="PIRSF" id="PIRSF001365">
    <property type="entry name" value="DHDPS"/>
    <property type="match status" value="1"/>
</dbReference>
<dbReference type="SUPFAM" id="SSF51569">
    <property type="entry name" value="Aldolase"/>
    <property type="match status" value="1"/>
</dbReference>
<keyword evidence="2 3" id="KW-0456">Lyase</keyword>
<dbReference type="PRINTS" id="PR00146">
    <property type="entry name" value="DHPICSNTHASE"/>
</dbReference>
<dbReference type="PANTHER" id="PTHR12128:SF66">
    <property type="entry name" value="4-HYDROXY-2-OXOGLUTARATE ALDOLASE, MITOCHONDRIAL"/>
    <property type="match status" value="1"/>
</dbReference>
<evidence type="ECO:0000313" key="7">
    <source>
        <dbReference type="Proteomes" id="UP000030853"/>
    </source>
</evidence>
<dbReference type="RefSeq" id="WP_039334249.1">
    <property type="nucleotide sequence ID" value="NZ_JTJJ01000079.1"/>
</dbReference>
<comment type="caution">
    <text evidence="6">The sequence shown here is derived from an EMBL/GenBank/DDBJ whole genome shotgun (WGS) entry which is preliminary data.</text>
</comment>
<dbReference type="Pfam" id="PF00701">
    <property type="entry name" value="DHDPS"/>
    <property type="match status" value="1"/>
</dbReference>
<name>A0A0B1R0B1_9GAMM</name>
<dbReference type="GO" id="GO:0008840">
    <property type="term" value="F:4-hydroxy-tetrahydrodipicolinate synthase activity"/>
    <property type="evidence" value="ECO:0007669"/>
    <property type="project" value="TreeGrafter"/>
</dbReference>
<dbReference type="GO" id="GO:0005829">
    <property type="term" value="C:cytosol"/>
    <property type="evidence" value="ECO:0007669"/>
    <property type="project" value="TreeGrafter"/>
</dbReference>
<feature type="active site" description="Schiff-base intermediate with substrate" evidence="4">
    <location>
        <position position="159"/>
    </location>
</feature>
<proteinExistence type="inferred from homology"/>
<dbReference type="Gene3D" id="3.20.20.70">
    <property type="entry name" value="Aldolase class I"/>
    <property type="match status" value="1"/>
</dbReference>
<sequence>MFSGLSAFPLTPVNASGIDKKAFLRLLARLTAAKVDSLGVLGSTGSYAYLTRAQRQQVATLAVEHADGIPVMVSIGATSTDEVLRLAEDAQQAGVSALLLPAVSYQKLSDDEVFGMFHEVAQHVSVPICVYDNPGTTHTLFSNALYARIAALPHIASIKIPGVPDQMSDALQRVNTLREQLPSQISIGVSGDASAGNGLMAGCDLWYSVCGGLFPNTALALTRAAQAGDFVSVAAQSRRLEPLWTLFRQHGGSIRVMAAAAAILGLADENNLPRPLRALSSEDQRAVQHVIESLALS</sequence>
<evidence type="ECO:0000256" key="4">
    <source>
        <dbReference type="PIRSR" id="PIRSR001365-1"/>
    </source>
</evidence>
<dbReference type="AlphaFoldDB" id="A0A0B1R0B1"/>
<evidence type="ECO:0000256" key="3">
    <source>
        <dbReference type="PIRNR" id="PIRNR001365"/>
    </source>
</evidence>
<organism evidence="6 7">
    <name type="scientific">Pantoea rodasii</name>
    <dbReference type="NCBI Taxonomy" id="1076549"/>
    <lineage>
        <taxon>Bacteria</taxon>
        <taxon>Pseudomonadati</taxon>
        <taxon>Pseudomonadota</taxon>
        <taxon>Gammaproteobacteria</taxon>
        <taxon>Enterobacterales</taxon>
        <taxon>Erwiniaceae</taxon>
        <taxon>Pantoea</taxon>
    </lineage>
</organism>
<dbReference type="InterPro" id="IPR002220">
    <property type="entry name" value="DapA-like"/>
</dbReference>
<comment type="similarity">
    <text evidence="1 3">Belongs to the DapA family.</text>
</comment>
<dbReference type="SMART" id="SM01130">
    <property type="entry name" value="DHDPS"/>
    <property type="match status" value="1"/>
</dbReference>
<dbReference type="EMBL" id="JTJJ01000079">
    <property type="protein sequence ID" value="KHJ66503.1"/>
    <property type="molecule type" value="Genomic_DNA"/>
</dbReference>
<evidence type="ECO:0000256" key="5">
    <source>
        <dbReference type="PIRSR" id="PIRSR001365-2"/>
    </source>
</evidence>
<dbReference type="InterPro" id="IPR013785">
    <property type="entry name" value="Aldolase_TIM"/>
</dbReference>
<reference evidence="6 7" key="1">
    <citation type="submission" date="2014-11" db="EMBL/GenBank/DDBJ databases">
        <title>Genome sequencing of Pantoea rodasii ND03.</title>
        <authorList>
            <person name="Muhamad Yunos N.Y."/>
            <person name="Chan K.-G."/>
        </authorList>
    </citation>
    <scope>NUCLEOTIDE SEQUENCE [LARGE SCALE GENOMIC DNA]</scope>
    <source>
        <strain evidence="6 7">ND03</strain>
    </source>
</reference>
<evidence type="ECO:0000313" key="6">
    <source>
        <dbReference type="EMBL" id="KHJ66503.1"/>
    </source>
</evidence>
<dbReference type="PANTHER" id="PTHR12128">
    <property type="entry name" value="DIHYDRODIPICOLINATE SYNTHASE"/>
    <property type="match status" value="1"/>
</dbReference>
<evidence type="ECO:0000256" key="1">
    <source>
        <dbReference type="ARBA" id="ARBA00007592"/>
    </source>
</evidence>
<accession>A0A0B1R0B1</accession>
<feature type="active site" description="Proton donor/acceptor" evidence="4">
    <location>
        <position position="131"/>
    </location>
</feature>
<feature type="binding site" evidence="5">
    <location>
        <position position="44"/>
    </location>
    <ligand>
        <name>pyruvate</name>
        <dbReference type="ChEBI" id="CHEBI:15361"/>
    </ligand>
</feature>
<evidence type="ECO:0000256" key="2">
    <source>
        <dbReference type="ARBA" id="ARBA00023239"/>
    </source>
</evidence>
<dbReference type="Proteomes" id="UP000030853">
    <property type="component" value="Unassembled WGS sequence"/>
</dbReference>
<protein>
    <submittedName>
        <fullName evidence="6">Dihydrodipicolinate synthase</fullName>
    </submittedName>
</protein>
<gene>
    <name evidence="6" type="ORF">QU24_19040</name>
</gene>
<dbReference type="CDD" id="cd00408">
    <property type="entry name" value="DHDPS-like"/>
    <property type="match status" value="1"/>
</dbReference>